<evidence type="ECO:0000313" key="3">
    <source>
        <dbReference type="Proteomes" id="UP001608902"/>
    </source>
</evidence>
<keyword evidence="3" id="KW-1185">Reference proteome</keyword>
<sequence>MRTPKMFHSKTRPICCRKLLSVFLLFCCFMLLTSEPINYGHIVKAFENESTNISNKTCFKCNAVYEFLETSQQILLGRAMQFDLQKKIDESCNSSIAVLTPALCKDSPQMLDALMAGSRDSIGKLYSLFASRMMNCPPLSEFLCNCKNETQHC</sequence>
<reference evidence="2 3" key="1">
    <citation type="submission" date="2024-08" db="EMBL/GenBank/DDBJ databases">
        <title>Gnathostoma spinigerum genome.</title>
        <authorList>
            <person name="Gonzalez-Bertolin B."/>
            <person name="Monzon S."/>
            <person name="Zaballos A."/>
            <person name="Jimenez P."/>
            <person name="Dekumyoy P."/>
            <person name="Varona S."/>
            <person name="Cuesta I."/>
            <person name="Sumanam S."/>
            <person name="Adisakwattana P."/>
            <person name="Gasser R.B."/>
            <person name="Hernandez-Gonzalez A."/>
            <person name="Young N.D."/>
            <person name="Perteguer M.J."/>
        </authorList>
    </citation>
    <scope>NUCLEOTIDE SEQUENCE [LARGE SCALE GENOMIC DNA]</scope>
    <source>
        <strain evidence="2">AL3</strain>
        <tissue evidence="2">Liver</tissue>
    </source>
</reference>
<keyword evidence="1" id="KW-0732">Signal</keyword>
<gene>
    <name evidence="2" type="ORF">AB6A40_010287</name>
</gene>
<dbReference type="Proteomes" id="UP001608902">
    <property type="component" value="Unassembled WGS sequence"/>
</dbReference>
<dbReference type="EMBL" id="JBGFUD010012888">
    <property type="protein sequence ID" value="MFH4983578.1"/>
    <property type="molecule type" value="Genomic_DNA"/>
</dbReference>
<evidence type="ECO:0008006" key="4">
    <source>
        <dbReference type="Google" id="ProtNLM"/>
    </source>
</evidence>
<evidence type="ECO:0000256" key="1">
    <source>
        <dbReference type="SAM" id="SignalP"/>
    </source>
</evidence>
<dbReference type="AlphaFoldDB" id="A0ABD6F1G3"/>
<name>A0ABD6F1G3_9BILA</name>
<accession>A0ABD6F1G3</accession>
<organism evidence="2 3">
    <name type="scientific">Gnathostoma spinigerum</name>
    <dbReference type="NCBI Taxonomy" id="75299"/>
    <lineage>
        <taxon>Eukaryota</taxon>
        <taxon>Metazoa</taxon>
        <taxon>Ecdysozoa</taxon>
        <taxon>Nematoda</taxon>
        <taxon>Chromadorea</taxon>
        <taxon>Rhabditida</taxon>
        <taxon>Spirurina</taxon>
        <taxon>Gnathostomatomorpha</taxon>
        <taxon>Gnathostomatoidea</taxon>
        <taxon>Gnathostomatidae</taxon>
        <taxon>Gnathostoma</taxon>
    </lineage>
</organism>
<protein>
    <recommendedName>
        <fullName evidence="4">Saposin B-type domain-containing protein</fullName>
    </recommendedName>
</protein>
<evidence type="ECO:0000313" key="2">
    <source>
        <dbReference type="EMBL" id="MFH4983578.1"/>
    </source>
</evidence>
<comment type="caution">
    <text evidence="2">The sequence shown here is derived from an EMBL/GenBank/DDBJ whole genome shotgun (WGS) entry which is preliminary data.</text>
</comment>
<proteinExistence type="predicted"/>
<feature type="signal peptide" evidence="1">
    <location>
        <begin position="1"/>
        <end position="34"/>
    </location>
</feature>
<feature type="chain" id="PRO_5044821594" description="Saposin B-type domain-containing protein" evidence="1">
    <location>
        <begin position="35"/>
        <end position="153"/>
    </location>
</feature>